<protein>
    <recommendedName>
        <fullName evidence="2">ParB/Sulfiredoxin domain-containing protein</fullName>
    </recommendedName>
</protein>
<organism evidence="1">
    <name type="scientific">marine sediment metagenome</name>
    <dbReference type="NCBI Taxonomy" id="412755"/>
    <lineage>
        <taxon>unclassified sequences</taxon>
        <taxon>metagenomes</taxon>
        <taxon>ecological metagenomes</taxon>
    </lineage>
</organism>
<dbReference type="SUPFAM" id="SSF110849">
    <property type="entry name" value="ParB/Sulfiredoxin"/>
    <property type="match status" value="1"/>
</dbReference>
<accession>X1EKQ2</accession>
<reference evidence="1" key="1">
    <citation type="journal article" date="2014" name="Front. Microbiol.">
        <title>High frequency of phylogenetically diverse reductive dehalogenase-homologous genes in deep subseafloor sedimentary metagenomes.</title>
        <authorList>
            <person name="Kawai M."/>
            <person name="Futagami T."/>
            <person name="Toyoda A."/>
            <person name="Takaki Y."/>
            <person name="Nishi S."/>
            <person name="Hori S."/>
            <person name="Arai W."/>
            <person name="Tsubouchi T."/>
            <person name="Morono Y."/>
            <person name="Uchiyama I."/>
            <person name="Ito T."/>
            <person name="Fujiyama A."/>
            <person name="Inagaki F."/>
            <person name="Takami H."/>
        </authorList>
    </citation>
    <scope>NUCLEOTIDE SEQUENCE</scope>
    <source>
        <strain evidence="1">Expedition CK06-06</strain>
    </source>
</reference>
<dbReference type="AlphaFoldDB" id="X1EKQ2"/>
<evidence type="ECO:0008006" key="2">
    <source>
        <dbReference type="Google" id="ProtNLM"/>
    </source>
</evidence>
<name>X1EKQ2_9ZZZZ</name>
<gene>
    <name evidence="1" type="ORF">S03H2_22102</name>
</gene>
<proteinExistence type="predicted"/>
<dbReference type="EMBL" id="BARU01011848">
    <property type="protein sequence ID" value="GAH33916.1"/>
    <property type="molecule type" value="Genomic_DNA"/>
</dbReference>
<evidence type="ECO:0000313" key="1">
    <source>
        <dbReference type="EMBL" id="GAH33916.1"/>
    </source>
</evidence>
<comment type="caution">
    <text evidence="1">The sequence shown here is derived from an EMBL/GenBank/DDBJ whole genome shotgun (WGS) entry which is preliminary data.</text>
</comment>
<sequence length="115" mass="12399">MAVSEALIIAAPAAVGVSLAAPEEYSPALSVLLSSLGVGCGIIGLNLTREGQLEPDPDRLENVRELMELGVCLEPVDVVCSRTLDKCRIKDGRHRIVAAKEMGREKLLTLREYVK</sequence>
<dbReference type="InterPro" id="IPR036086">
    <property type="entry name" value="ParB/Sulfiredoxin_sf"/>
</dbReference>